<proteinExistence type="inferred from homology"/>
<dbReference type="SUPFAM" id="SSF51905">
    <property type="entry name" value="FAD/NAD(P)-binding domain"/>
    <property type="match status" value="1"/>
</dbReference>
<dbReference type="PANTHER" id="PTHR13789">
    <property type="entry name" value="MONOOXYGENASE"/>
    <property type="match status" value="1"/>
</dbReference>
<accession>A0A9P6MPI0</accession>
<keyword evidence="6" id="KW-1133">Transmembrane helix</keyword>
<gene>
    <name evidence="8" type="ORF">BGZ80_002459</name>
</gene>
<dbReference type="Proteomes" id="UP000703661">
    <property type="component" value="Unassembled WGS sequence"/>
</dbReference>
<evidence type="ECO:0000259" key="7">
    <source>
        <dbReference type="Pfam" id="PF01494"/>
    </source>
</evidence>
<evidence type="ECO:0000256" key="3">
    <source>
        <dbReference type="ARBA" id="ARBA00022827"/>
    </source>
</evidence>
<dbReference type="AlphaFoldDB" id="A0A9P6MPI0"/>
<evidence type="ECO:0000256" key="6">
    <source>
        <dbReference type="SAM" id="Phobius"/>
    </source>
</evidence>
<comment type="similarity">
    <text evidence="1">Belongs to the paxM FAD-dependent monooxygenase family.</text>
</comment>
<evidence type="ECO:0000256" key="4">
    <source>
        <dbReference type="ARBA" id="ARBA00023002"/>
    </source>
</evidence>
<comment type="caution">
    <text evidence="8">The sequence shown here is derived from an EMBL/GenBank/DDBJ whole genome shotgun (WGS) entry which is preliminary data.</text>
</comment>
<dbReference type="InterPro" id="IPR036188">
    <property type="entry name" value="FAD/NAD-bd_sf"/>
</dbReference>
<dbReference type="Pfam" id="PF01494">
    <property type="entry name" value="FAD_binding_3"/>
    <property type="match status" value="1"/>
</dbReference>
<evidence type="ECO:0000256" key="5">
    <source>
        <dbReference type="ARBA" id="ARBA00023033"/>
    </source>
</evidence>
<organism evidence="8 9">
    <name type="scientific">Entomortierella chlamydospora</name>
    <dbReference type="NCBI Taxonomy" id="101097"/>
    <lineage>
        <taxon>Eukaryota</taxon>
        <taxon>Fungi</taxon>
        <taxon>Fungi incertae sedis</taxon>
        <taxon>Mucoromycota</taxon>
        <taxon>Mortierellomycotina</taxon>
        <taxon>Mortierellomycetes</taxon>
        <taxon>Mortierellales</taxon>
        <taxon>Mortierellaceae</taxon>
        <taxon>Entomortierella</taxon>
    </lineage>
</organism>
<keyword evidence="6" id="KW-0812">Transmembrane</keyword>
<keyword evidence="3" id="KW-0274">FAD</keyword>
<dbReference type="GO" id="GO:0071949">
    <property type="term" value="F:FAD binding"/>
    <property type="evidence" value="ECO:0007669"/>
    <property type="project" value="InterPro"/>
</dbReference>
<sequence>MSGPKNFSTYHTLNPSNPKIIIAGAGLGGLTLAILLEKASIDYVILERATALRPLGSATSLAPNVMPLLEQLGLLDELKEIYMECMGSGIYRESPDGESLELLGKADFSALRGL</sequence>
<feature type="domain" description="FAD-binding" evidence="7">
    <location>
        <begin position="19"/>
        <end position="80"/>
    </location>
</feature>
<feature type="transmembrane region" description="Helical" evidence="6">
    <location>
        <begin position="20"/>
        <end position="36"/>
    </location>
</feature>
<keyword evidence="6" id="KW-0472">Membrane</keyword>
<dbReference type="GO" id="GO:0004497">
    <property type="term" value="F:monooxygenase activity"/>
    <property type="evidence" value="ECO:0007669"/>
    <property type="project" value="UniProtKB-KW"/>
</dbReference>
<keyword evidence="5" id="KW-0503">Monooxygenase</keyword>
<keyword evidence="2" id="KW-0285">Flavoprotein</keyword>
<name>A0A9P6MPI0_9FUNG</name>
<dbReference type="Gene3D" id="3.50.50.60">
    <property type="entry name" value="FAD/NAD(P)-binding domain"/>
    <property type="match status" value="1"/>
</dbReference>
<feature type="non-terminal residue" evidence="8">
    <location>
        <position position="114"/>
    </location>
</feature>
<keyword evidence="4" id="KW-0560">Oxidoreductase</keyword>
<keyword evidence="9" id="KW-1185">Reference proteome</keyword>
<evidence type="ECO:0000313" key="8">
    <source>
        <dbReference type="EMBL" id="KAG0009370.1"/>
    </source>
</evidence>
<evidence type="ECO:0000256" key="1">
    <source>
        <dbReference type="ARBA" id="ARBA00007992"/>
    </source>
</evidence>
<dbReference type="EMBL" id="JAAAID010001608">
    <property type="protein sequence ID" value="KAG0009370.1"/>
    <property type="molecule type" value="Genomic_DNA"/>
</dbReference>
<evidence type="ECO:0000313" key="9">
    <source>
        <dbReference type="Proteomes" id="UP000703661"/>
    </source>
</evidence>
<reference evidence="8" key="1">
    <citation type="journal article" date="2020" name="Fungal Divers.">
        <title>Resolving the Mortierellaceae phylogeny through synthesis of multi-gene phylogenetics and phylogenomics.</title>
        <authorList>
            <person name="Vandepol N."/>
            <person name="Liber J."/>
            <person name="Desiro A."/>
            <person name="Na H."/>
            <person name="Kennedy M."/>
            <person name="Barry K."/>
            <person name="Grigoriev I.V."/>
            <person name="Miller A.N."/>
            <person name="O'Donnell K."/>
            <person name="Stajich J.E."/>
            <person name="Bonito G."/>
        </authorList>
    </citation>
    <scope>NUCLEOTIDE SEQUENCE</scope>
    <source>
        <strain evidence="8">NRRL 2769</strain>
    </source>
</reference>
<protein>
    <recommendedName>
        <fullName evidence="7">FAD-binding domain-containing protein</fullName>
    </recommendedName>
</protein>
<dbReference type="InterPro" id="IPR050493">
    <property type="entry name" value="FAD-dep_Monooxygenase_BioMet"/>
</dbReference>
<evidence type="ECO:0000256" key="2">
    <source>
        <dbReference type="ARBA" id="ARBA00022630"/>
    </source>
</evidence>
<dbReference type="PANTHER" id="PTHR13789:SF309">
    <property type="entry name" value="PUTATIVE (AFU_ORTHOLOGUE AFUA_6G14510)-RELATED"/>
    <property type="match status" value="1"/>
</dbReference>
<dbReference type="InterPro" id="IPR002938">
    <property type="entry name" value="FAD-bd"/>
</dbReference>